<dbReference type="Pfam" id="PF16544">
    <property type="entry name" value="STAR_dimer"/>
    <property type="match status" value="1"/>
</dbReference>
<gene>
    <name evidence="4" type="ORF">MONAX_5E028029</name>
</gene>
<evidence type="ECO:0000256" key="2">
    <source>
        <dbReference type="ARBA" id="ARBA00023187"/>
    </source>
</evidence>
<protein>
    <recommendedName>
        <fullName evidence="3">STAR protein homodimerisation region domain-containing protein</fullName>
    </recommendedName>
</protein>
<feature type="domain" description="STAR protein homodimerisation region" evidence="3">
    <location>
        <begin position="96"/>
        <end position="131"/>
    </location>
</feature>
<proteinExistence type="predicted"/>
<evidence type="ECO:0000313" key="5">
    <source>
        <dbReference type="Proteomes" id="UP000335636"/>
    </source>
</evidence>
<name>A0A5E4CUI3_MARMO</name>
<dbReference type="EMBL" id="CABDUW010001962">
    <property type="protein sequence ID" value="VTJ84819.1"/>
    <property type="molecule type" value="Genomic_DNA"/>
</dbReference>
<accession>A0A5E4CUI3</accession>
<dbReference type="Gene3D" id="1.20.5.4010">
    <property type="match status" value="1"/>
</dbReference>
<evidence type="ECO:0000256" key="1">
    <source>
        <dbReference type="ARBA" id="ARBA00022664"/>
    </source>
</evidence>
<dbReference type="GO" id="GO:0008380">
    <property type="term" value="P:RNA splicing"/>
    <property type="evidence" value="ECO:0007669"/>
    <property type="project" value="UniProtKB-KW"/>
</dbReference>
<feature type="non-terminal residue" evidence="4">
    <location>
        <position position="1"/>
    </location>
</feature>
<evidence type="ECO:0000313" key="4">
    <source>
        <dbReference type="EMBL" id="VTJ84819.1"/>
    </source>
</evidence>
<sequence>GLSRELLPDGLGSPEHLGQRKVWAAGGSTKPAAADSALGPVLELARVWTPSLQGQRARARPHPHSCAPALAAGAAGRVNFESWDTVGEMEIEKKLKPTPDYLMQLMNNKKQLSSLLNFCGIFNAIQRLVDEKTI</sequence>
<evidence type="ECO:0000259" key="3">
    <source>
        <dbReference type="Pfam" id="PF16544"/>
    </source>
</evidence>
<organism evidence="4 5">
    <name type="scientific">Marmota monax</name>
    <name type="common">Woodchuck</name>
    <dbReference type="NCBI Taxonomy" id="9995"/>
    <lineage>
        <taxon>Eukaryota</taxon>
        <taxon>Metazoa</taxon>
        <taxon>Chordata</taxon>
        <taxon>Craniata</taxon>
        <taxon>Vertebrata</taxon>
        <taxon>Euteleostomi</taxon>
        <taxon>Mammalia</taxon>
        <taxon>Eutheria</taxon>
        <taxon>Euarchontoglires</taxon>
        <taxon>Glires</taxon>
        <taxon>Rodentia</taxon>
        <taxon>Sciuromorpha</taxon>
        <taxon>Sciuridae</taxon>
        <taxon>Xerinae</taxon>
        <taxon>Marmotini</taxon>
        <taxon>Marmota</taxon>
    </lineage>
</organism>
<comment type="caution">
    <text evidence="4">The sequence shown here is derived from an EMBL/GenBank/DDBJ whole genome shotgun (WGS) entry which is preliminary data.</text>
</comment>
<dbReference type="AlphaFoldDB" id="A0A5E4CUI3"/>
<dbReference type="Proteomes" id="UP000335636">
    <property type="component" value="Unassembled WGS sequence"/>
</dbReference>
<keyword evidence="5" id="KW-1185">Reference proteome</keyword>
<reference evidence="4" key="1">
    <citation type="submission" date="2019-04" db="EMBL/GenBank/DDBJ databases">
        <authorList>
            <person name="Alioto T."/>
            <person name="Alioto T."/>
        </authorList>
    </citation>
    <scope>NUCLEOTIDE SEQUENCE [LARGE SCALE GENOMIC DNA]</scope>
</reference>
<keyword evidence="2" id="KW-0508">mRNA splicing</keyword>
<dbReference type="GO" id="GO:0006397">
    <property type="term" value="P:mRNA processing"/>
    <property type="evidence" value="ECO:0007669"/>
    <property type="project" value="UniProtKB-KW"/>
</dbReference>
<dbReference type="InterPro" id="IPR032377">
    <property type="entry name" value="STAR_dimer"/>
</dbReference>
<keyword evidence="1" id="KW-0507">mRNA processing</keyword>